<dbReference type="AlphaFoldDB" id="A0A098AZ56"/>
<comment type="cofactor">
    <cofactor evidence="1">
        <name>Mg(2+)</name>
        <dbReference type="ChEBI" id="CHEBI:18420"/>
    </cofactor>
</comment>
<evidence type="ECO:0000313" key="12">
    <source>
        <dbReference type="Proteomes" id="UP000054623"/>
    </source>
</evidence>
<dbReference type="Gene3D" id="3.40.50.261">
    <property type="entry name" value="Succinyl-CoA synthetase domains"/>
    <property type="match status" value="1"/>
</dbReference>
<sequence>MYLYEYEAKEVFSKYGIPLGQNGIATNPAEAGMICAGIGKPVVVKAQVMAGGRGKAGLILPAADPEAAAKAAAQILGKEHHGEQVKKLLIEEQIEIAREVYASITMDFTEGKPVMMVSAQGGMEIESLAAANPELLIKEHIDPWREVFGYRLRDLWRRAGFRGGQVVELENILGRLVRVFLETDALTAEINPLVMTREGKIIAADAKLILDDEASFRSEIIRNASRPEINPLEKRAGDLNVTYVSIEEGGDIGIIAGGAGLSMATMDAVYSIGAKPAAFIDLGGGISRERMKESLLLMTETPNLRGIMINVFGGINNCLTMAAGLADFLDEKPTDIKIVVKMRGHEQEEGWRILERYGIPTVKFETTDVAIRLLMQVLAKEVTAGGTHHQ</sequence>
<dbReference type="InterPro" id="IPR013650">
    <property type="entry name" value="ATP-grasp_succ-CoA_synth-type"/>
</dbReference>
<dbReference type="InterPro" id="IPR005809">
    <property type="entry name" value="Succ_CoA_ligase-like_bsu"/>
</dbReference>
<evidence type="ECO:0000256" key="4">
    <source>
        <dbReference type="ARBA" id="ARBA00022598"/>
    </source>
</evidence>
<dbReference type="Proteomes" id="UP000054623">
    <property type="component" value="Unassembled WGS sequence"/>
</dbReference>
<reference evidence="11 12" key="2">
    <citation type="submission" date="2015-12" db="EMBL/GenBank/DDBJ databases">
        <title>Draft Genome Sequence of Desulfitobacterium hafniense Strain DH, a Sulfate-reducing Bacterium Isolated from Paddy Soils.</title>
        <authorList>
            <person name="Bao P."/>
            <person name="Zhang X."/>
            <person name="Li G."/>
        </authorList>
    </citation>
    <scope>NUCLEOTIDE SEQUENCE [LARGE SCALE GENOMIC DNA]</scope>
    <source>
        <strain evidence="11 12">DH</strain>
    </source>
</reference>
<evidence type="ECO:0000256" key="7">
    <source>
        <dbReference type="ARBA" id="ARBA00022842"/>
    </source>
</evidence>
<dbReference type="EMBL" id="LK996017">
    <property type="protein sequence ID" value="CDX00906.1"/>
    <property type="molecule type" value="Genomic_DNA"/>
</dbReference>
<protein>
    <submittedName>
        <fullName evidence="11">Succinate--CoA ligase</fullName>
    </submittedName>
    <submittedName>
        <fullName evidence="10">Succinyl-CoA ligase [ADP-forming] subunit beta</fullName>
        <ecNumber evidence="10">6.2.1.5</ecNumber>
    </submittedName>
</protein>
<dbReference type="InterPro" id="IPR013815">
    <property type="entry name" value="ATP_grasp_subdomain_1"/>
</dbReference>
<dbReference type="GO" id="GO:0006104">
    <property type="term" value="P:succinyl-CoA metabolic process"/>
    <property type="evidence" value="ECO:0007669"/>
    <property type="project" value="TreeGrafter"/>
</dbReference>
<organism evidence="10">
    <name type="scientific">Desulfitobacterium hafniense</name>
    <name type="common">Desulfitobacterium frappieri</name>
    <dbReference type="NCBI Taxonomy" id="49338"/>
    <lineage>
        <taxon>Bacteria</taxon>
        <taxon>Bacillati</taxon>
        <taxon>Bacillota</taxon>
        <taxon>Clostridia</taxon>
        <taxon>Eubacteriales</taxon>
        <taxon>Desulfitobacteriaceae</taxon>
        <taxon>Desulfitobacterium</taxon>
    </lineage>
</organism>
<dbReference type="OrthoDB" id="9802602at2"/>
<keyword evidence="3" id="KW-0816">Tricarboxylic acid cycle</keyword>
<comment type="similarity">
    <text evidence="2">Belongs to the succinate/malate CoA ligase beta subunit family.</text>
</comment>
<keyword evidence="7" id="KW-0460">Magnesium</keyword>
<dbReference type="SUPFAM" id="SSF52210">
    <property type="entry name" value="Succinyl-CoA synthetase domains"/>
    <property type="match status" value="1"/>
</dbReference>
<dbReference type="GO" id="GO:0006099">
    <property type="term" value="P:tricarboxylic acid cycle"/>
    <property type="evidence" value="ECO:0007669"/>
    <property type="project" value="UniProtKB-KW"/>
</dbReference>
<evidence type="ECO:0000313" key="11">
    <source>
        <dbReference type="EMBL" id="KTE90344.1"/>
    </source>
</evidence>
<dbReference type="PANTHER" id="PTHR11815:SF10">
    <property type="entry name" value="SUCCINATE--COA LIGASE [GDP-FORMING] SUBUNIT BETA, MITOCHONDRIAL"/>
    <property type="match status" value="1"/>
</dbReference>
<reference evidence="10" key="1">
    <citation type="submission" date="2014-07" db="EMBL/GenBank/DDBJ databases">
        <authorList>
            <person name="Hornung V.Bastian."/>
        </authorList>
    </citation>
    <scope>NUCLEOTIDE SEQUENCE</scope>
    <source>
        <strain evidence="10">PCE-S</strain>
    </source>
</reference>
<evidence type="ECO:0000256" key="2">
    <source>
        <dbReference type="ARBA" id="ARBA00009182"/>
    </source>
</evidence>
<dbReference type="RefSeq" id="WP_018305302.1">
    <property type="nucleotide sequence ID" value="NZ_JAYFNZ010000002.1"/>
</dbReference>
<evidence type="ECO:0000256" key="5">
    <source>
        <dbReference type="ARBA" id="ARBA00022723"/>
    </source>
</evidence>
<name>A0A098AZ56_DESHA</name>
<dbReference type="FunFam" id="3.30.470.20:FF:000002">
    <property type="entry name" value="Succinate--CoA ligase [ADP-forming] subunit beta"/>
    <property type="match status" value="1"/>
</dbReference>
<dbReference type="EMBL" id="LOCK01000039">
    <property type="protein sequence ID" value="KTE90344.1"/>
    <property type="molecule type" value="Genomic_DNA"/>
</dbReference>
<proteinExistence type="inferred from homology"/>
<dbReference type="GO" id="GO:0046872">
    <property type="term" value="F:metal ion binding"/>
    <property type="evidence" value="ECO:0007669"/>
    <property type="project" value="UniProtKB-KW"/>
</dbReference>
<dbReference type="SUPFAM" id="SSF56059">
    <property type="entry name" value="Glutathione synthetase ATP-binding domain-like"/>
    <property type="match status" value="1"/>
</dbReference>
<dbReference type="GO" id="GO:0042709">
    <property type="term" value="C:succinate-CoA ligase complex"/>
    <property type="evidence" value="ECO:0007669"/>
    <property type="project" value="TreeGrafter"/>
</dbReference>
<dbReference type="EC" id="6.2.1.5" evidence="10"/>
<keyword evidence="5" id="KW-0479">Metal-binding</keyword>
<dbReference type="GO" id="GO:0005524">
    <property type="term" value="F:ATP binding"/>
    <property type="evidence" value="ECO:0007669"/>
    <property type="project" value="UniProtKB-UniRule"/>
</dbReference>
<keyword evidence="8" id="KW-0067">ATP-binding</keyword>
<dbReference type="InterPro" id="IPR005811">
    <property type="entry name" value="SUCC_ACL_C"/>
</dbReference>
<evidence type="ECO:0000256" key="8">
    <source>
        <dbReference type="PROSITE-ProRule" id="PRU00409"/>
    </source>
</evidence>
<dbReference type="PROSITE" id="PS50975">
    <property type="entry name" value="ATP_GRASP"/>
    <property type="match status" value="1"/>
</dbReference>
<evidence type="ECO:0000256" key="3">
    <source>
        <dbReference type="ARBA" id="ARBA00022532"/>
    </source>
</evidence>
<dbReference type="PIRSF" id="PIRSF001554">
    <property type="entry name" value="SucCS_beta"/>
    <property type="match status" value="1"/>
</dbReference>
<dbReference type="PANTHER" id="PTHR11815">
    <property type="entry name" value="SUCCINYL-COA SYNTHETASE BETA CHAIN"/>
    <property type="match status" value="1"/>
</dbReference>
<dbReference type="InterPro" id="IPR016102">
    <property type="entry name" value="Succinyl-CoA_synth-like"/>
</dbReference>
<dbReference type="Gene3D" id="3.30.1490.20">
    <property type="entry name" value="ATP-grasp fold, A domain"/>
    <property type="match status" value="1"/>
</dbReference>
<keyword evidence="6 8" id="KW-0547">Nucleotide-binding</keyword>
<dbReference type="Pfam" id="PF08442">
    <property type="entry name" value="ATP-grasp_2"/>
    <property type="match status" value="1"/>
</dbReference>
<evidence type="ECO:0000256" key="1">
    <source>
        <dbReference type="ARBA" id="ARBA00001946"/>
    </source>
</evidence>
<evidence type="ECO:0000313" key="10">
    <source>
        <dbReference type="EMBL" id="CDX00906.1"/>
    </source>
</evidence>
<gene>
    <name evidence="11" type="ORF">AT727_07045</name>
    <name evidence="10" type="ORF">DPCES_1019</name>
</gene>
<keyword evidence="4 10" id="KW-0436">Ligase</keyword>
<evidence type="ECO:0000259" key="9">
    <source>
        <dbReference type="PROSITE" id="PS50975"/>
    </source>
</evidence>
<dbReference type="PATRIC" id="fig|49338.4.peg.1103"/>
<dbReference type="Pfam" id="PF00549">
    <property type="entry name" value="Ligase_CoA"/>
    <property type="match status" value="1"/>
</dbReference>
<dbReference type="GO" id="GO:0004775">
    <property type="term" value="F:succinate-CoA ligase (ADP-forming) activity"/>
    <property type="evidence" value="ECO:0007669"/>
    <property type="project" value="UniProtKB-EC"/>
</dbReference>
<dbReference type="Gene3D" id="3.30.470.20">
    <property type="entry name" value="ATP-grasp fold, B domain"/>
    <property type="match status" value="1"/>
</dbReference>
<feature type="domain" description="ATP-grasp" evidence="9">
    <location>
        <begin position="9"/>
        <end position="222"/>
    </location>
</feature>
<dbReference type="InterPro" id="IPR011761">
    <property type="entry name" value="ATP-grasp"/>
</dbReference>
<accession>A0A098AZ56</accession>
<evidence type="ECO:0000256" key="6">
    <source>
        <dbReference type="ARBA" id="ARBA00022741"/>
    </source>
</evidence>